<dbReference type="Gene3D" id="1.20.910.10">
    <property type="entry name" value="Heme oxygenase-like"/>
    <property type="match status" value="1"/>
</dbReference>
<protein>
    <submittedName>
        <fullName evidence="1">Biliverdin-producing heme oxygenase</fullName>
    </submittedName>
</protein>
<dbReference type="CDD" id="cd19166">
    <property type="entry name" value="HemeO-bac"/>
    <property type="match status" value="1"/>
</dbReference>
<dbReference type="Proteomes" id="UP000717752">
    <property type="component" value="Unassembled WGS sequence"/>
</dbReference>
<accession>A0ABS7GWT7</accession>
<sequence length="180" mass="20023">MTQKTNRFILRERTNDVHATLESAVGQFSDAETYIRYLRGMMTFRETIERQLVSAAASVVIHGWLPGEIAPLLRKDLEDLGQIKPKAASSFDLPNDRQGLLGVLYVLEGSGLGARVLTRRAEKLGYSPSFGARHLASQISRADSWNSLLGLLDEIATSDIDRTVQAARMTFKVAIDVFER</sequence>
<dbReference type="RefSeq" id="WP_220335791.1">
    <property type="nucleotide sequence ID" value="NZ_JAEUAK010000007.1"/>
</dbReference>
<dbReference type="InterPro" id="IPR016053">
    <property type="entry name" value="Haem_Oase-like"/>
</dbReference>
<reference evidence="1 2" key="1">
    <citation type="journal article" date="2021" name="MBio">
        <title>Poor Competitiveness of Bradyrhizobium in Pigeon Pea Root Colonization in Indian Soils.</title>
        <authorList>
            <person name="Chalasani D."/>
            <person name="Basu A."/>
            <person name="Pullabhotla S.V.S.R.N."/>
            <person name="Jorrin B."/>
            <person name="Neal A.L."/>
            <person name="Poole P.S."/>
            <person name="Podile A.R."/>
            <person name="Tkacz A."/>
        </authorList>
    </citation>
    <scope>NUCLEOTIDE SEQUENCE [LARGE SCALE GENOMIC DNA]</scope>
    <source>
        <strain evidence="1 2">HU56</strain>
    </source>
</reference>
<keyword evidence="2" id="KW-1185">Reference proteome</keyword>
<organism evidence="1 2">
    <name type="scientific">Rhizobium mesosinicum</name>
    <dbReference type="NCBI Taxonomy" id="335017"/>
    <lineage>
        <taxon>Bacteria</taxon>
        <taxon>Pseudomonadati</taxon>
        <taxon>Pseudomonadota</taxon>
        <taxon>Alphaproteobacteria</taxon>
        <taxon>Hyphomicrobiales</taxon>
        <taxon>Rhizobiaceae</taxon>
        <taxon>Rhizobium/Agrobacterium group</taxon>
        <taxon>Rhizobium</taxon>
    </lineage>
</organism>
<comment type="caution">
    <text evidence="1">The sequence shown here is derived from an EMBL/GenBank/DDBJ whole genome shotgun (WGS) entry which is preliminary data.</text>
</comment>
<proteinExistence type="predicted"/>
<evidence type="ECO:0000313" key="1">
    <source>
        <dbReference type="EMBL" id="MBW9054424.1"/>
    </source>
</evidence>
<evidence type="ECO:0000313" key="2">
    <source>
        <dbReference type="Proteomes" id="UP000717752"/>
    </source>
</evidence>
<dbReference type="EMBL" id="JAEUAK010000007">
    <property type="protein sequence ID" value="MBW9054424.1"/>
    <property type="molecule type" value="Genomic_DNA"/>
</dbReference>
<dbReference type="Pfam" id="PF01126">
    <property type="entry name" value="Heme_oxygenase"/>
    <property type="match status" value="1"/>
</dbReference>
<dbReference type="InterPro" id="IPR016084">
    <property type="entry name" value="Haem_Oase-like_multi-hlx"/>
</dbReference>
<name>A0ABS7GWT7_9HYPH</name>
<dbReference type="SUPFAM" id="SSF48613">
    <property type="entry name" value="Heme oxygenase-like"/>
    <property type="match status" value="1"/>
</dbReference>
<gene>
    <name evidence="1" type="ORF">JNB85_18605</name>
</gene>